<comment type="caution">
    <text evidence="2">The sequence shown here is derived from an EMBL/GenBank/DDBJ whole genome shotgun (WGS) entry which is preliminary data.</text>
</comment>
<organism evidence="2 3">
    <name type="scientific">Symbiodinium natans</name>
    <dbReference type="NCBI Taxonomy" id="878477"/>
    <lineage>
        <taxon>Eukaryota</taxon>
        <taxon>Sar</taxon>
        <taxon>Alveolata</taxon>
        <taxon>Dinophyceae</taxon>
        <taxon>Suessiales</taxon>
        <taxon>Symbiodiniaceae</taxon>
        <taxon>Symbiodinium</taxon>
    </lineage>
</organism>
<dbReference type="EMBL" id="CAJNDS010000084">
    <property type="protein sequence ID" value="CAE6949426.1"/>
    <property type="molecule type" value="Genomic_DNA"/>
</dbReference>
<keyword evidence="1" id="KW-1133">Transmembrane helix</keyword>
<keyword evidence="3" id="KW-1185">Reference proteome</keyword>
<dbReference type="Proteomes" id="UP000604046">
    <property type="component" value="Unassembled WGS sequence"/>
</dbReference>
<keyword evidence="1" id="KW-0812">Transmembrane</keyword>
<name>A0A812HFI1_9DINO</name>
<reference evidence="2" key="1">
    <citation type="submission" date="2021-02" db="EMBL/GenBank/DDBJ databases">
        <authorList>
            <person name="Dougan E. K."/>
            <person name="Rhodes N."/>
            <person name="Thang M."/>
            <person name="Chan C."/>
        </authorList>
    </citation>
    <scope>NUCLEOTIDE SEQUENCE</scope>
</reference>
<accession>A0A812HFI1</accession>
<sequence>MRRILKQAAVRPRVLPCRNPARGAHFEPGHLSRNMDLLRPVAARTRFQPSSREANVLQKTISNAISTLAEASKGAGMMDCGRFVAYENERQHTWVPWVSSPTLRRTADLSRLAVEWVFSKYGRKAAGSCCILLLLSFATMNAFLQSSVVLLSHNFKVHEVLECLLRACLDLPCADCLGYS</sequence>
<feature type="transmembrane region" description="Helical" evidence="1">
    <location>
        <begin position="125"/>
        <end position="144"/>
    </location>
</feature>
<protein>
    <submittedName>
        <fullName evidence="2">Uncharacterized protein</fullName>
    </submittedName>
</protein>
<evidence type="ECO:0000256" key="1">
    <source>
        <dbReference type="SAM" id="Phobius"/>
    </source>
</evidence>
<evidence type="ECO:0000313" key="2">
    <source>
        <dbReference type="EMBL" id="CAE6949426.1"/>
    </source>
</evidence>
<evidence type="ECO:0000313" key="3">
    <source>
        <dbReference type="Proteomes" id="UP000604046"/>
    </source>
</evidence>
<gene>
    <name evidence="2" type="ORF">SNAT2548_LOCUS1517</name>
</gene>
<dbReference type="AlphaFoldDB" id="A0A812HFI1"/>
<keyword evidence="1" id="KW-0472">Membrane</keyword>
<proteinExistence type="predicted"/>